<dbReference type="InterPro" id="IPR001763">
    <property type="entry name" value="Rhodanese-like_dom"/>
</dbReference>
<dbReference type="CDD" id="cd01449">
    <property type="entry name" value="TST_Repeat_2"/>
    <property type="match status" value="1"/>
</dbReference>
<evidence type="ECO:0000313" key="4">
    <source>
        <dbReference type="EMBL" id="GAA0737098.1"/>
    </source>
</evidence>
<dbReference type="Proteomes" id="UP001501510">
    <property type="component" value="Unassembled WGS sequence"/>
</dbReference>
<evidence type="ECO:0000256" key="1">
    <source>
        <dbReference type="ARBA" id="ARBA00022679"/>
    </source>
</evidence>
<dbReference type="Pfam" id="PF00581">
    <property type="entry name" value="Rhodanese"/>
    <property type="match status" value="2"/>
</dbReference>
<dbReference type="EMBL" id="BAAACG010000008">
    <property type="protein sequence ID" value="GAA0737098.1"/>
    <property type="molecule type" value="Genomic_DNA"/>
</dbReference>
<dbReference type="InterPro" id="IPR045078">
    <property type="entry name" value="TST/MPST-like"/>
</dbReference>
<keyword evidence="5" id="KW-1185">Reference proteome</keyword>
<name>A0ABN1JDS3_9CLOT</name>
<protein>
    <submittedName>
        <fullName evidence="4">Sulfurtransferase</fullName>
    </submittedName>
</protein>
<keyword evidence="1" id="KW-0808">Transferase</keyword>
<dbReference type="PANTHER" id="PTHR11364:SF27">
    <property type="entry name" value="SULFURTRANSFERASE"/>
    <property type="match status" value="1"/>
</dbReference>
<feature type="domain" description="Rhodanese" evidence="3">
    <location>
        <begin position="164"/>
        <end position="273"/>
    </location>
</feature>
<gene>
    <name evidence="4" type="ORF">GCM10008906_12830</name>
</gene>
<dbReference type="InterPro" id="IPR036873">
    <property type="entry name" value="Rhodanese-like_dom_sf"/>
</dbReference>
<dbReference type="Gene3D" id="3.40.250.10">
    <property type="entry name" value="Rhodanese-like domain"/>
    <property type="match status" value="2"/>
</dbReference>
<dbReference type="PANTHER" id="PTHR11364">
    <property type="entry name" value="THIOSULFATE SULFERTANSFERASE"/>
    <property type="match status" value="1"/>
</dbReference>
<evidence type="ECO:0000313" key="5">
    <source>
        <dbReference type="Proteomes" id="UP001501510"/>
    </source>
</evidence>
<feature type="domain" description="Rhodanese" evidence="3">
    <location>
        <begin position="15"/>
        <end position="133"/>
    </location>
</feature>
<dbReference type="RefSeq" id="WP_343760031.1">
    <property type="nucleotide sequence ID" value="NZ_BAAACG010000008.1"/>
</dbReference>
<accession>A0ABN1JDS3</accession>
<dbReference type="SUPFAM" id="SSF52821">
    <property type="entry name" value="Rhodanese/Cell cycle control phosphatase"/>
    <property type="match status" value="2"/>
</dbReference>
<dbReference type="PROSITE" id="PS50206">
    <property type="entry name" value="RHODANESE_3"/>
    <property type="match status" value="2"/>
</dbReference>
<keyword evidence="2" id="KW-0677">Repeat</keyword>
<evidence type="ECO:0000256" key="2">
    <source>
        <dbReference type="ARBA" id="ARBA00022737"/>
    </source>
</evidence>
<sequence>MKNVVSCDWLKNHMKDENLFIIDCRFDLFDASFGKKAYEKEHIDGAYYLDINKDFADKAKAHGGARPLPSVNTITNKLKDIGINTDSTVIFYDNNFSSSCRAFYELKYLDFEKVYVLNGGFTEWKNLKFPTSKEIPLKKSNGNFNANINSDIFCDMNYVKKAIDNKDILLIDSRGEERYLGNYEPLYSKKGHIPSSLNLPCGKNISEKGTIKDISSLKDNFSFTKNAKEIIVYCGSGIDGAVNFFVLKELSRNVKLYVGSMSDWVSYDENPVNSGRE</sequence>
<dbReference type="CDD" id="cd01448">
    <property type="entry name" value="TST_Repeat_1"/>
    <property type="match status" value="1"/>
</dbReference>
<proteinExistence type="predicted"/>
<comment type="caution">
    <text evidence="4">The sequence shown here is derived from an EMBL/GenBank/DDBJ whole genome shotgun (WGS) entry which is preliminary data.</text>
</comment>
<dbReference type="SMART" id="SM00450">
    <property type="entry name" value="RHOD"/>
    <property type="match status" value="2"/>
</dbReference>
<organism evidence="4 5">
    <name type="scientific">Clostridium oceanicum</name>
    <dbReference type="NCBI Taxonomy" id="1543"/>
    <lineage>
        <taxon>Bacteria</taxon>
        <taxon>Bacillati</taxon>
        <taxon>Bacillota</taxon>
        <taxon>Clostridia</taxon>
        <taxon>Eubacteriales</taxon>
        <taxon>Clostridiaceae</taxon>
        <taxon>Clostridium</taxon>
    </lineage>
</organism>
<reference evidence="4 5" key="1">
    <citation type="journal article" date="2019" name="Int. J. Syst. Evol. Microbiol.">
        <title>The Global Catalogue of Microorganisms (GCM) 10K type strain sequencing project: providing services to taxonomists for standard genome sequencing and annotation.</title>
        <authorList>
            <consortium name="The Broad Institute Genomics Platform"/>
            <consortium name="The Broad Institute Genome Sequencing Center for Infectious Disease"/>
            <person name="Wu L."/>
            <person name="Ma J."/>
        </authorList>
    </citation>
    <scope>NUCLEOTIDE SEQUENCE [LARGE SCALE GENOMIC DNA]</scope>
    <source>
        <strain evidence="4 5">JCM 1407</strain>
    </source>
</reference>
<evidence type="ECO:0000259" key="3">
    <source>
        <dbReference type="PROSITE" id="PS50206"/>
    </source>
</evidence>